<accession>C1DDT8</accession>
<dbReference type="InterPro" id="IPR010992">
    <property type="entry name" value="IHF-like_DNA-bd_dom_sf"/>
</dbReference>
<dbReference type="GO" id="GO:0003677">
    <property type="term" value="F:DNA binding"/>
    <property type="evidence" value="ECO:0007669"/>
    <property type="project" value="UniProtKB-KW"/>
</dbReference>
<protein>
    <submittedName>
        <fullName evidence="4">Histone-like protein</fullName>
    </submittedName>
</protein>
<dbReference type="HOGENOM" id="CLU_3284205_0_0_6"/>
<proteinExistence type="inferred from homology"/>
<gene>
    <name evidence="4" type="ordered locus">Avin_18470</name>
</gene>
<dbReference type="GO" id="GO:0030527">
    <property type="term" value="F:structural constituent of chromatin"/>
    <property type="evidence" value="ECO:0007669"/>
    <property type="project" value="InterPro"/>
</dbReference>
<name>C1DDT8_AZOVD</name>
<dbReference type="eggNOG" id="COG0776">
    <property type="taxonomic scope" value="Bacteria"/>
</dbReference>
<sequence length="40" mass="4112">MNKSELIASVANHGDLDKATATKVINALLETIAARTEGGS</sequence>
<evidence type="ECO:0000313" key="5">
    <source>
        <dbReference type="Proteomes" id="UP000002424"/>
    </source>
</evidence>
<dbReference type="EMBL" id="CP001157">
    <property type="protein sequence ID" value="ACO78059.1"/>
    <property type="molecule type" value="Genomic_DNA"/>
</dbReference>
<organism evidence="4 5">
    <name type="scientific">Azotobacter vinelandii (strain DJ / ATCC BAA-1303)</name>
    <dbReference type="NCBI Taxonomy" id="322710"/>
    <lineage>
        <taxon>Bacteria</taxon>
        <taxon>Pseudomonadati</taxon>
        <taxon>Pseudomonadota</taxon>
        <taxon>Gammaproteobacteria</taxon>
        <taxon>Pseudomonadales</taxon>
        <taxon>Pseudomonadaceae</taxon>
        <taxon>Azotobacter</taxon>
    </lineage>
</organism>
<keyword evidence="3" id="KW-0238">DNA-binding</keyword>
<dbReference type="AlphaFoldDB" id="C1DDT8"/>
<reference evidence="4 5" key="1">
    <citation type="journal article" date="2009" name="J. Bacteriol.">
        <title>Genome sequence of Azotobacter vinelandii, an obligate aerobe specialized to support diverse anaerobic metabolic processes.</title>
        <authorList>
            <person name="Setubal J.C."/>
            <person name="dos Santos P."/>
            <person name="Goldman B.S."/>
            <person name="Ertesvag H."/>
            <person name="Espin G."/>
            <person name="Rubio L.M."/>
            <person name="Valla S."/>
            <person name="Almeida N.F."/>
            <person name="Balasubramanian D."/>
            <person name="Cromes L."/>
            <person name="Curatti L."/>
            <person name="Du Z."/>
            <person name="Godsy E."/>
            <person name="Goodner B."/>
            <person name="Hellner-Burris K."/>
            <person name="Hernandez J.A."/>
            <person name="Houmiel K."/>
            <person name="Imperial J."/>
            <person name="Kennedy C."/>
            <person name="Larson T.J."/>
            <person name="Latreille P."/>
            <person name="Ligon L.S."/>
            <person name="Lu J."/>
            <person name="Maerk M."/>
            <person name="Miller N.M."/>
            <person name="Norton S."/>
            <person name="O'Carroll I.P."/>
            <person name="Paulsen I."/>
            <person name="Raulfs E.C."/>
            <person name="Roemer R."/>
            <person name="Rosser J."/>
            <person name="Segura D."/>
            <person name="Slater S."/>
            <person name="Stricklin S.L."/>
            <person name="Studholme D.J."/>
            <person name="Sun J."/>
            <person name="Viana C.J."/>
            <person name="Wallin E."/>
            <person name="Wang B."/>
            <person name="Wheeler C."/>
            <person name="Zhu H."/>
            <person name="Dean D.R."/>
            <person name="Dixon R."/>
            <person name="Wood D."/>
        </authorList>
    </citation>
    <scope>NUCLEOTIDE SEQUENCE [LARGE SCALE GENOMIC DNA]</scope>
    <source>
        <strain evidence="5">DJ / ATCC BAA-1303</strain>
    </source>
</reference>
<dbReference type="EnsemblBacteria" id="ACO78059">
    <property type="protein sequence ID" value="ACO78059"/>
    <property type="gene ID" value="Avin_18470"/>
</dbReference>
<evidence type="ECO:0000313" key="4">
    <source>
        <dbReference type="EMBL" id="ACO78059.1"/>
    </source>
</evidence>
<dbReference type="Gene3D" id="4.10.520.10">
    <property type="entry name" value="IHF-like DNA-binding proteins"/>
    <property type="match status" value="1"/>
</dbReference>
<dbReference type="SUPFAM" id="SSF47729">
    <property type="entry name" value="IHF-like DNA-binding proteins"/>
    <property type="match status" value="1"/>
</dbReference>
<evidence type="ECO:0000256" key="1">
    <source>
        <dbReference type="ARBA" id="ARBA00010529"/>
    </source>
</evidence>
<evidence type="ECO:0000256" key="2">
    <source>
        <dbReference type="ARBA" id="ARBA00011870"/>
    </source>
</evidence>
<comment type="similarity">
    <text evidence="1">Belongs to the bacterial histone-like protein family.</text>
</comment>
<dbReference type="STRING" id="322710.Avin_18470"/>
<keyword evidence="5" id="KW-1185">Reference proteome</keyword>
<dbReference type="Proteomes" id="UP000002424">
    <property type="component" value="Chromosome"/>
</dbReference>
<comment type="subunit">
    <text evidence="2">Heterodimer of an alpha and a beta chain.</text>
</comment>
<evidence type="ECO:0000256" key="3">
    <source>
        <dbReference type="ARBA" id="ARBA00023125"/>
    </source>
</evidence>
<dbReference type="Pfam" id="PF00216">
    <property type="entry name" value="Bac_DNA_binding"/>
    <property type="match status" value="1"/>
</dbReference>
<dbReference type="KEGG" id="avn:Avin_18470"/>
<dbReference type="InterPro" id="IPR000119">
    <property type="entry name" value="Hist_DNA-bd"/>
</dbReference>